<evidence type="ECO:0000313" key="2">
    <source>
        <dbReference type="RefSeq" id="XP_034105182.1"/>
    </source>
</evidence>
<organism evidence="1 2">
    <name type="scientific">Drosophila albomicans</name>
    <name type="common">Fruit fly</name>
    <dbReference type="NCBI Taxonomy" id="7291"/>
    <lineage>
        <taxon>Eukaryota</taxon>
        <taxon>Metazoa</taxon>
        <taxon>Ecdysozoa</taxon>
        <taxon>Arthropoda</taxon>
        <taxon>Hexapoda</taxon>
        <taxon>Insecta</taxon>
        <taxon>Pterygota</taxon>
        <taxon>Neoptera</taxon>
        <taxon>Endopterygota</taxon>
        <taxon>Diptera</taxon>
        <taxon>Brachycera</taxon>
        <taxon>Muscomorpha</taxon>
        <taxon>Ephydroidea</taxon>
        <taxon>Drosophilidae</taxon>
        <taxon>Drosophila</taxon>
    </lineage>
</organism>
<dbReference type="GO" id="GO:0005739">
    <property type="term" value="C:mitochondrion"/>
    <property type="evidence" value="ECO:0007669"/>
    <property type="project" value="InterPro"/>
</dbReference>
<dbReference type="GO" id="GO:0045271">
    <property type="term" value="C:respiratory chain complex I"/>
    <property type="evidence" value="ECO:0007669"/>
    <property type="project" value="InterPro"/>
</dbReference>
<gene>
    <name evidence="2" type="primary">LOC117568563</name>
</gene>
<sequence length="128" mass="14512">MMARDMRGLIGKLVVQFKDRQSIGTGATRQYSKKNQPTCPCPIGGKPTHSHDPPACYEPERLETNAFKIPPFIKPKIFRPIDKKEILGPNAGKCECYKNPEYFSYHRYSVFDLKIATNAVKACIKCCE</sequence>
<dbReference type="InterPro" id="IPR026193">
    <property type="entry name" value="NDUFV3"/>
</dbReference>
<reference evidence="2" key="1">
    <citation type="submission" date="2025-08" db="UniProtKB">
        <authorList>
            <consortium name="RefSeq"/>
        </authorList>
    </citation>
    <scope>IDENTIFICATION</scope>
    <source>
        <strain evidence="2">15112-1751.03</strain>
        <tissue evidence="2">Whole Adult</tissue>
    </source>
</reference>
<protein>
    <submittedName>
        <fullName evidence="2">Uncharacterized protein LOC117568563</fullName>
    </submittedName>
</protein>
<dbReference type="OrthoDB" id="6161911at2759"/>
<name>A0A6P8YAV6_DROAB</name>
<dbReference type="Pfam" id="PF15880">
    <property type="entry name" value="NDUFV3"/>
    <property type="match status" value="1"/>
</dbReference>
<dbReference type="AlphaFoldDB" id="A0A6P8YAV6"/>
<dbReference type="Proteomes" id="UP000515160">
    <property type="component" value="Chromosome 3"/>
</dbReference>
<keyword evidence="1" id="KW-1185">Reference proteome</keyword>
<accession>A0A6P8YAV6</accession>
<dbReference type="RefSeq" id="XP_034105182.1">
    <property type="nucleotide sequence ID" value="XM_034249291.2"/>
</dbReference>
<evidence type="ECO:0000313" key="1">
    <source>
        <dbReference type="Proteomes" id="UP000515160"/>
    </source>
</evidence>
<dbReference type="GeneID" id="117568563"/>
<proteinExistence type="predicted"/>